<protein>
    <recommendedName>
        <fullName evidence="7">Methyltransferase domain-containing protein</fullName>
    </recommendedName>
</protein>
<proteinExistence type="inferred from homology"/>
<dbReference type="Gene3D" id="3.40.50.150">
    <property type="entry name" value="Vaccinia Virus protein VP39"/>
    <property type="match status" value="1"/>
</dbReference>
<keyword evidence="3" id="KW-0949">S-adenosyl-L-methionine</keyword>
<dbReference type="OrthoDB" id="2094832at2759"/>
<dbReference type="InterPro" id="IPR029063">
    <property type="entry name" value="SAM-dependent_MTases_sf"/>
</dbReference>
<keyword evidence="2" id="KW-0808">Transferase</keyword>
<evidence type="ECO:0000256" key="4">
    <source>
        <dbReference type="ARBA" id="ARBA00038314"/>
    </source>
</evidence>
<reference evidence="5" key="1">
    <citation type="submission" date="2020-12" db="EMBL/GenBank/DDBJ databases">
        <title>Metabolic potential, ecology and presence of endohyphal bacteria is reflected in genomic diversity of Mucoromycotina.</title>
        <authorList>
            <person name="Muszewska A."/>
            <person name="Okrasinska A."/>
            <person name="Steczkiewicz K."/>
            <person name="Drgas O."/>
            <person name="Orlowska M."/>
            <person name="Perlinska-Lenart U."/>
            <person name="Aleksandrzak-Piekarczyk T."/>
            <person name="Szatraj K."/>
            <person name="Zielenkiewicz U."/>
            <person name="Pilsyk S."/>
            <person name="Malc E."/>
            <person name="Mieczkowski P."/>
            <person name="Kruszewska J.S."/>
            <person name="Biernat P."/>
            <person name="Pawlowska J."/>
        </authorList>
    </citation>
    <scope>NUCLEOTIDE SEQUENCE</scope>
    <source>
        <strain evidence="5">WA0000051536</strain>
    </source>
</reference>
<dbReference type="SUPFAM" id="SSF53335">
    <property type="entry name" value="S-adenosyl-L-methionine-dependent methyltransferases"/>
    <property type="match status" value="1"/>
</dbReference>
<dbReference type="InterPro" id="IPR051654">
    <property type="entry name" value="Meroterpenoid_MTases"/>
</dbReference>
<comment type="similarity">
    <text evidence="4">Belongs to the class I-like SAM-binding methyltransferase superfamily.</text>
</comment>
<evidence type="ECO:0000256" key="2">
    <source>
        <dbReference type="ARBA" id="ARBA00022679"/>
    </source>
</evidence>
<gene>
    <name evidence="5" type="ORF">INT44_001834</name>
</gene>
<evidence type="ECO:0000313" key="6">
    <source>
        <dbReference type="Proteomes" id="UP000612746"/>
    </source>
</evidence>
<dbReference type="PANTHER" id="PTHR35897">
    <property type="entry name" value="METHYLTRANSFERASE AUSD"/>
    <property type="match status" value="1"/>
</dbReference>
<dbReference type="PANTHER" id="PTHR35897:SF1">
    <property type="entry name" value="METHYLTRANSFERASE AUSD"/>
    <property type="match status" value="1"/>
</dbReference>
<comment type="pathway">
    <text evidence="1">Secondary metabolite biosynthesis.</text>
</comment>
<organism evidence="5 6">
    <name type="scientific">Umbelopsis vinacea</name>
    <dbReference type="NCBI Taxonomy" id="44442"/>
    <lineage>
        <taxon>Eukaryota</taxon>
        <taxon>Fungi</taxon>
        <taxon>Fungi incertae sedis</taxon>
        <taxon>Mucoromycota</taxon>
        <taxon>Mucoromycotina</taxon>
        <taxon>Umbelopsidomycetes</taxon>
        <taxon>Umbelopsidales</taxon>
        <taxon>Umbelopsidaceae</taxon>
        <taxon>Umbelopsis</taxon>
    </lineage>
</organism>
<evidence type="ECO:0008006" key="7">
    <source>
        <dbReference type="Google" id="ProtNLM"/>
    </source>
</evidence>
<keyword evidence="6" id="KW-1185">Reference proteome</keyword>
<name>A0A8H7PSY7_9FUNG</name>
<accession>A0A8H7PSY7</accession>
<dbReference type="CDD" id="cd02440">
    <property type="entry name" value="AdoMet_MTases"/>
    <property type="match status" value="1"/>
</dbReference>
<dbReference type="AlphaFoldDB" id="A0A8H7PSY7"/>
<sequence>MTEFDPNFKVDDGALALFRQYLGINDVDQIRRHILETTENLKTSERTYRCLREYKFTAPRLAPRFYYQDILEDRQKRVQNGETPTLMDIGCCLGTDIRQLILDGYPETSIVGVDLYRQFIDIGYQLFQDKKTLNVRFLTGNIFDDHFLSPTDDIESAPLDQYKHQITYLNAGSVLHLFDGEQIRSFIRRAALLMKTGGWFVGAHVGGNRTAQYQRLLQGDIKHFESADDLKTVLEDAGFTQIDMRATQRLDESRTDEGFVALWLTFKAVYRPNNT</sequence>
<comment type="caution">
    <text evidence="5">The sequence shown here is derived from an EMBL/GenBank/DDBJ whole genome shotgun (WGS) entry which is preliminary data.</text>
</comment>
<evidence type="ECO:0000256" key="3">
    <source>
        <dbReference type="ARBA" id="ARBA00022691"/>
    </source>
</evidence>
<dbReference type="GO" id="GO:0016740">
    <property type="term" value="F:transferase activity"/>
    <property type="evidence" value="ECO:0007669"/>
    <property type="project" value="UniProtKB-KW"/>
</dbReference>
<evidence type="ECO:0000256" key="1">
    <source>
        <dbReference type="ARBA" id="ARBA00005179"/>
    </source>
</evidence>
<dbReference type="Proteomes" id="UP000612746">
    <property type="component" value="Unassembled WGS sequence"/>
</dbReference>
<evidence type="ECO:0000313" key="5">
    <source>
        <dbReference type="EMBL" id="KAG2178681.1"/>
    </source>
</evidence>
<dbReference type="EMBL" id="JAEPRA010000011">
    <property type="protein sequence ID" value="KAG2178681.1"/>
    <property type="molecule type" value="Genomic_DNA"/>
</dbReference>